<dbReference type="STRING" id="1903181.BTN85_1635"/>
<comment type="caution">
    <text evidence="18">The sequence shown here is derived from an EMBL/GenBank/DDBJ whole genome shotgun (WGS) entry which is preliminary data.</text>
</comment>
<keyword evidence="19" id="KW-1185">Reference proteome</keyword>
<dbReference type="InParanoid" id="A0A1Q6DXR6"/>
<organism evidence="18 19">
    <name type="scientific">Methanohalarchaeum thermophilum</name>
    <dbReference type="NCBI Taxonomy" id="1903181"/>
    <lineage>
        <taxon>Archaea</taxon>
        <taxon>Methanobacteriati</taxon>
        <taxon>Methanobacteriota</taxon>
        <taxon>Methanonatronarchaeia</taxon>
        <taxon>Methanonatronarchaeales</taxon>
        <taxon>Methanonatronarchaeaceae</taxon>
        <taxon>Candidatus Methanohalarchaeum</taxon>
    </lineage>
</organism>
<reference evidence="18" key="1">
    <citation type="submission" date="2016-12" db="EMBL/GenBank/DDBJ databases">
        <title>Discovery of methanogenic haloarchaea.</title>
        <authorList>
            <person name="Sorokin D.Y."/>
            <person name="Makarova K.S."/>
            <person name="Abbas B."/>
            <person name="Ferrer M."/>
            <person name="Golyshin P.N."/>
        </authorList>
    </citation>
    <scope>NUCLEOTIDE SEQUENCE [LARGE SCALE GENOMIC DNA]</scope>
    <source>
        <strain evidence="18">HMET1</strain>
    </source>
</reference>
<dbReference type="GO" id="GO:0046872">
    <property type="term" value="F:metal ion binding"/>
    <property type="evidence" value="ECO:0007669"/>
    <property type="project" value="UniProtKB-KW"/>
</dbReference>
<evidence type="ECO:0000256" key="9">
    <source>
        <dbReference type="ARBA" id="ARBA00022884"/>
    </source>
</evidence>
<dbReference type="SFLD" id="SFLDS00029">
    <property type="entry name" value="Radical_SAM"/>
    <property type="match status" value="1"/>
</dbReference>
<evidence type="ECO:0000256" key="4">
    <source>
        <dbReference type="ARBA" id="ARBA00022555"/>
    </source>
</evidence>
<dbReference type="InterPro" id="IPR058240">
    <property type="entry name" value="rSAM_sf"/>
</dbReference>
<proteinExistence type="inferred from homology"/>
<evidence type="ECO:0000256" key="2">
    <source>
        <dbReference type="ARBA" id="ARBA00005494"/>
    </source>
</evidence>
<keyword evidence="4" id="KW-0820">tRNA-binding</keyword>
<evidence type="ECO:0000256" key="14">
    <source>
        <dbReference type="ARBA" id="ARBA00047372"/>
    </source>
</evidence>
<comment type="pathway">
    <text evidence="1">tRNA modification.</text>
</comment>
<gene>
    <name evidence="18" type="ORF">BTN85_1635</name>
</gene>
<dbReference type="Gene3D" id="3.80.30.20">
    <property type="entry name" value="tm_1862 like domain"/>
    <property type="match status" value="1"/>
</dbReference>
<evidence type="ECO:0000256" key="15">
    <source>
        <dbReference type="PIRSR" id="PIRSR005669-1"/>
    </source>
</evidence>
<dbReference type="InterPro" id="IPR056591">
    <property type="entry name" value="ELP3-like_N"/>
</dbReference>
<keyword evidence="9" id="KW-0694">RNA-binding</keyword>
<evidence type="ECO:0000256" key="7">
    <source>
        <dbReference type="ARBA" id="ARBA00022694"/>
    </source>
</evidence>
<feature type="binding site" evidence="15">
    <location>
        <position position="91"/>
    </location>
    <ligand>
        <name>[4Fe-4S] cluster</name>
        <dbReference type="ChEBI" id="CHEBI:49883"/>
        <note>4Fe-4S-S-AdoMet</note>
    </ligand>
</feature>
<dbReference type="Gene3D" id="3.40.630.30">
    <property type="match status" value="1"/>
</dbReference>
<dbReference type="GO" id="GO:0106261">
    <property type="term" value="F:tRNA uridine(34) acetyltransferase activity"/>
    <property type="evidence" value="ECO:0007669"/>
    <property type="project" value="UniProtKB-EC"/>
</dbReference>
<keyword evidence="12" id="KW-0012">Acyltransferase</keyword>
<dbReference type="InterPro" id="IPR016181">
    <property type="entry name" value="Acyl_CoA_acyltransferase"/>
</dbReference>
<evidence type="ECO:0000313" key="19">
    <source>
        <dbReference type="Proteomes" id="UP000185744"/>
    </source>
</evidence>
<evidence type="ECO:0000256" key="16">
    <source>
        <dbReference type="SAM" id="MobiDB-lite"/>
    </source>
</evidence>
<protein>
    <recommendedName>
        <fullName evidence="13">tRNA carboxymethyluridine synthase</fullName>
        <ecNumber evidence="13">2.3.1.311</ecNumber>
    </recommendedName>
</protein>
<dbReference type="SMART" id="SM00729">
    <property type="entry name" value="Elp3"/>
    <property type="match status" value="1"/>
</dbReference>
<keyword evidence="5" id="KW-0808">Transferase</keyword>
<dbReference type="Pfam" id="PF16199">
    <property type="entry name" value="Radical_SAM_C"/>
    <property type="match status" value="1"/>
</dbReference>
<name>A0A1Q6DXR6_METT1</name>
<evidence type="ECO:0000256" key="3">
    <source>
        <dbReference type="ARBA" id="ARBA00022485"/>
    </source>
</evidence>
<dbReference type="SFLD" id="SFLDG01086">
    <property type="entry name" value="elongater_protein-like"/>
    <property type="match status" value="1"/>
</dbReference>
<evidence type="ECO:0000256" key="13">
    <source>
        <dbReference type="ARBA" id="ARBA00044771"/>
    </source>
</evidence>
<dbReference type="InterPro" id="IPR039661">
    <property type="entry name" value="ELP3"/>
</dbReference>
<keyword evidence="6" id="KW-0949">S-adenosyl-L-methionine</keyword>
<accession>A0A1Q6DXR6</accession>
<dbReference type="SUPFAM" id="SSF102114">
    <property type="entry name" value="Radical SAM enzymes"/>
    <property type="match status" value="1"/>
</dbReference>
<dbReference type="FunCoup" id="A0A1Q6DXR6">
    <property type="interactions" value="126"/>
</dbReference>
<evidence type="ECO:0000256" key="5">
    <source>
        <dbReference type="ARBA" id="ARBA00022679"/>
    </source>
</evidence>
<dbReference type="AlphaFoldDB" id="A0A1Q6DXR6"/>
<evidence type="ECO:0000259" key="17">
    <source>
        <dbReference type="PROSITE" id="PS51918"/>
    </source>
</evidence>
<dbReference type="GO" id="GO:0002926">
    <property type="term" value="P:tRNA wobble base 5-methoxycarbonylmethyl-2-thiouridinylation"/>
    <property type="evidence" value="ECO:0007669"/>
    <property type="project" value="TreeGrafter"/>
</dbReference>
<dbReference type="InterPro" id="IPR032432">
    <property type="entry name" value="Radical_SAM_C"/>
</dbReference>
<comment type="similarity">
    <text evidence="2">Belongs to the ELP3 family.</text>
</comment>
<dbReference type="Pfam" id="PF23613">
    <property type="entry name" value="ELP3_N"/>
    <property type="match status" value="1"/>
</dbReference>
<dbReference type="PANTHER" id="PTHR11135:SF7">
    <property type="entry name" value="TRNA URIDINE(34) ACETYLTRANSFERASE"/>
    <property type="match status" value="1"/>
</dbReference>
<keyword evidence="3" id="KW-0004">4Fe-4S</keyword>
<sequence>MDKFTEACKEIADRFIESNLSKKDIESLKREICRKKKLSRFPSNSEIMDFIEDERRRKELKIKPTRSLSGVKVIAVMTSPKECPHGKCAMCPGGPDKETPQSYTGKEPAARRADREEFNPYDQVKTRINQLQEIGHEDVEKIELIVMGGTVPARKKEYNSWFIKRCLDAMNDNESDSLEQAKKINEEARHRCIGITFETRPDYCKKPEINEMLDLGGTRVELGVQSPSNSVYREIDRGHTVEDVVESTKLLKESGLKVTYHLMPGLPTQSKKDDISSFKEVFKKEEYKPDALKIYPTQVIKGTELYESYNSGNYQPLTNEETVDLLADLKELIPPYVRIKRVMRDIPSTEVYAGPDKTNMRQLVWDEMEERNSECRCIRCREVGHKERKEGKIPDDVSLVKRKIRSSDSLEYFLSFEDKENDILIGLLRLRDLVDPFRPELTSEDAIVRELHVYGEMASLGEKSKWQHKEYGRKLLSKAEQVASKKMNATNLHVISGIGARNYYRKFDYKKNGVYMSKRLNK</sequence>
<dbReference type="EMBL" id="MSDW01000001">
    <property type="protein sequence ID" value="OKY79128.1"/>
    <property type="molecule type" value="Genomic_DNA"/>
</dbReference>
<keyword evidence="7" id="KW-0819">tRNA processing</keyword>
<dbReference type="SUPFAM" id="SSF55729">
    <property type="entry name" value="Acyl-CoA N-acyltransferases (Nat)"/>
    <property type="match status" value="1"/>
</dbReference>
<keyword evidence="10 15" id="KW-0408">Iron</keyword>
<evidence type="ECO:0000256" key="11">
    <source>
        <dbReference type="ARBA" id="ARBA00023014"/>
    </source>
</evidence>
<comment type="catalytic activity">
    <reaction evidence="14">
        <text>uridine(34) in tRNA + acetyl-CoA + S-adenosyl-L-methionine + H2O = 5-(carboxymethyl)uridine(34) in tRNA + 5'-deoxyadenosine + L-methionine + CoA + 2 H(+)</text>
        <dbReference type="Rhea" id="RHEA:61020"/>
        <dbReference type="Rhea" id="RHEA-COMP:10407"/>
        <dbReference type="Rhea" id="RHEA-COMP:11727"/>
        <dbReference type="ChEBI" id="CHEBI:15377"/>
        <dbReference type="ChEBI" id="CHEBI:15378"/>
        <dbReference type="ChEBI" id="CHEBI:17319"/>
        <dbReference type="ChEBI" id="CHEBI:57287"/>
        <dbReference type="ChEBI" id="CHEBI:57288"/>
        <dbReference type="ChEBI" id="CHEBI:57844"/>
        <dbReference type="ChEBI" id="CHEBI:59789"/>
        <dbReference type="ChEBI" id="CHEBI:65315"/>
        <dbReference type="ChEBI" id="CHEBI:74882"/>
        <dbReference type="EC" id="2.3.1.311"/>
    </reaction>
    <physiologicalReaction direction="left-to-right" evidence="14">
        <dbReference type="Rhea" id="RHEA:61021"/>
    </physiologicalReaction>
</comment>
<dbReference type="InterPro" id="IPR007197">
    <property type="entry name" value="rSAM"/>
</dbReference>
<dbReference type="SFLD" id="SFLDF00344">
    <property type="entry name" value="ELP3-like"/>
    <property type="match status" value="1"/>
</dbReference>
<comment type="cofactor">
    <cofactor evidence="15">
        <name>[4Fe-4S] cluster</name>
        <dbReference type="ChEBI" id="CHEBI:49883"/>
    </cofactor>
    <text evidence="15">Binds 1 [4Fe-4S] cluster. The cluster is coordinated with 3 cysteines and an exchangeable S-adenosyl-L-methionine.</text>
</comment>
<keyword evidence="11 15" id="KW-0411">Iron-sulfur</keyword>
<evidence type="ECO:0000256" key="10">
    <source>
        <dbReference type="ARBA" id="ARBA00023004"/>
    </source>
</evidence>
<dbReference type="GO" id="GO:0051539">
    <property type="term" value="F:4 iron, 4 sulfur cluster binding"/>
    <property type="evidence" value="ECO:0007669"/>
    <property type="project" value="UniProtKB-KW"/>
</dbReference>
<dbReference type="Proteomes" id="UP000185744">
    <property type="component" value="Unassembled WGS sequence"/>
</dbReference>
<dbReference type="NCBIfam" id="TIGR01211">
    <property type="entry name" value="ELP3"/>
    <property type="match status" value="1"/>
</dbReference>
<keyword evidence="8 15" id="KW-0479">Metal-binding</keyword>
<dbReference type="InterPro" id="IPR006638">
    <property type="entry name" value="Elp3/MiaA/NifB-like_rSAM"/>
</dbReference>
<evidence type="ECO:0000256" key="1">
    <source>
        <dbReference type="ARBA" id="ARBA00005217"/>
    </source>
</evidence>
<dbReference type="EC" id="2.3.1.311" evidence="13"/>
<feature type="domain" description="Radical SAM core" evidence="17">
    <location>
        <begin position="68"/>
        <end position="344"/>
    </location>
</feature>
<dbReference type="PIRSF" id="PIRSF005669">
    <property type="entry name" value="Hist_AcTrfase_ELP3"/>
    <property type="match status" value="1"/>
</dbReference>
<dbReference type="GO" id="GO:0000049">
    <property type="term" value="F:tRNA binding"/>
    <property type="evidence" value="ECO:0007669"/>
    <property type="project" value="UniProtKB-KW"/>
</dbReference>
<dbReference type="Pfam" id="PF04055">
    <property type="entry name" value="Radical_SAM"/>
    <property type="match status" value="1"/>
</dbReference>
<dbReference type="GO" id="GO:0005737">
    <property type="term" value="C:cytoplasm"/>
    <property type="evidence" value="ECO:0007669"/>
    <property type="project" value="TreeGrafter"/>
</dbReference>
<feature type="region of interest" description="Disordered" evidence="16">
    <location>
        <begin position="92"/>
        <end position="114"/>
    </location>
</feature>
<dbReference type="InterPro" id="IPR023404">
    <property type="entry name" value="rSAM_horseshoe"/>
</dbReference>
<evidence type="ECO:0000256" key="8">
    <source>
        <dbReference type="ARBA" id="ARBA00022723"/>
    </source>
</evidence>
<dbReference type="InterPro" id="IPR034687">
    <property type="entry name" value="ELP3-like"/>
</dbReference>
<evidence type="ECO:0000256" key="12">
    <source>
        <dbReference type="ARBA" id="ARBA00023315"/>
    </source>
</evidence>
<dbReference type="PROSITE" id="PS51918">
    <property type="entry name" value="RADICAL_SAM"/>
    <property type="match status" value="1"/>
</dbReference>
<evidence type="ECO:0000313" key="18">
    <source>
        <dbReference type="EMBL" id="OKY79128.1"/>
    </source>
</evidence>
<feature type="binding site" evidence="15">
    <location>
        <position position="88"/>
    </location>
    <ligand>
        <name>[4Fe-4S] cluster</name>
        <dbReference type="ChEBI" id="CHEBI:49883"/>
        <note>4Fe-4S-S-AdoMet</note>
    </ligand>
</feature>
<evidence type="ECO:0000256" key="6">
    <source>
        <dbReference type="ARBA" id="ARBA00022691"/>
    </source>
</evidence>
<feature type="binding site" evidence="15">
    <location>
        <position position="83"/>
    </location>
    <ligand>
        <name>[4Fe-4S] cluster</name>
        <dbReference type="ChEBI" id="CHEBI:49883"/>
        <note>4Fe-4S-S-AdoMet</note>
    </ligand>
</feature>
<dbReference type="PANTHER" id="PTHR11135">
    <property type="entry name" value="HISTONE ACETYLTRANSFERASE-RELATED"/>
    <property type="match status" value="1"/>
</dbReference>